<reference evidence="3 4" key="1">
    <citation type="submission" date="2018-08" db="EMBL/GenBank/DDBJ databases">
        <title>A genome reference for cultivated species of the human gut microbiota.</title>
        <authorList>
            <person name="Zou Y."/>
            <person name="Xue W."/>
            <person name="Luo G."/>
        </authorList>
    </citation>
    <scope>NUCLEOTIDE SEQUENCE [LARGE SCALE GENOMIC DNA]</scope>
    <source>
        <strain evidence="3 4">AM27-32LB</strain>
    </source>
</reference>
<feature type="transmembrane region" description="Helical" evidence="1">
    <location>
        <begin position="70"/>
        <end position="89"/>
    </location>
</feature>
<dbReference type="Proteomes" id="UP000283928">
    <property type="component" value="Unassembled WGS sequence"/>
</dbReference>
<gene>
    <name evidence="3" type="ORF">DW723_14845</name>
</gene>
<sequence length="400" mass="45262">MIAIYLSPIYLLLNLYILRWAYLWMGTCHSILRTLGFRLIFAVIYVLLSTSLLTGFLIKNPKSLHRMLKIIGNYFLGIFLYTLVIILLADFGRILLKYVFHASWIHSRTAFTVAGAICALLILLLSACGIFHAKYIKTTSYDVIINKTIPERTSMKVVLLADTHFGYNAGVLHARELVRKINKQKPDLVCIAGDIFDNEYDAIRNPEKLEKTLRGIKSTYGVYACWGNHDLNEEILAGFTFKHKDGDLSDIKDPRMKKFLKDSNIHILKDESVLINDQFYVIGRKDASLTEKIHETRKAPAQLTEKLDRDKPIIMIDHQPKELQELADAGVDLDLCGHTHDGQTFPGNFTIKLMWENPCGLLSKDNMTNITTSGAGVWGPAMRIGTDSEICSINIQLKKA</sequence>
<organism evidence="3 4">
    <name type="scientific">Blautia obeum</name>
    <dbReference type="NCBI Taxonomy" id="40520"/>
    <lineage>
        <taxon>Bacteria</taxon>
        <taxon>Bacillati</taxon>
        <taxon>Bacillota</taxon>
        <taxon>Clostridia</taxon>
        <taxon>Lachnospirales</taxon>
        <taxon>Lachnospiraceae</taxon>
        <taxon>Blautia</taxon>
    </lineage>
</organism>
<dbReference type="RefSeq" id="WP_151190391.1">
    <property type="nucleotide sequence ID" value="NZ_JAQEBC010000023.1"/>
</dbReference>
<feature type="transmembrane region" description="Helical" evidence="1">
    <location>
        <begin position="109"/>
        <end position="131"/>
    </location>
</feature>
<dbReference type="GO" id="GO:0016787">
    <property type="term" value="F:hydrolase activity"/>
    <property type="evidence" value="ECO:0007669"/>
    <property type="project" value="InterPro"/>
</dbReference>
<protein>
    <submittedName>
        <fullName evidence="3">Metallophosphoesterase</fullName>
    </submittedName>
</protein>
<evidence type="ECO:0000313" key="3">
    <source>
        <dbReference type="EMBL" id="RHE70727.1"/>
    </source>
</evidence>
<keyword evidence="1" id="KW-1133">Transmembrane helix</keyword>
<feature type="transmembrane region" description="Helical" evidence="1">
    <location>
        <begin position="37"/>
        <end position="58"/>
    </location>
</feature>
<name>A0A414K7R1_9FIRM</name>
<dbReference type="EMBL" id="QSKO01000029">
    <property type="protein sequence ID" value="RHE70727.1"/>
    <property type="molecule type" value="Genomic_DNA"/>
</dbReference>
<dbReference type="AlphaFoldDB" id="A0A414K7R1"/>
<dbReference type="PANTHER" id="PTHR31302:SF0">
    <property type="entry name" value="TRANSMEMBRANE PROTEIN WITH METALLOPHOSPHOESTERASE DOMAIN"/>
    <property type="match status" value="1"/>
</dbReference>
<dbReference type="SUPFAM" id="SSF56300">
    <property type="entry name" value="Metallo-dependent phosphatases"/>
    <property type="match status" value="1"/>
</dbReference>
<keyword evidence="1" id="KW-0472">Membrane</keyword>
<proteinExistence type="predicted"/>
<dbReference type="PANTHER" id="PTHR31302">
    <property type="entry name" value="TRANSMEMBRANE PROTEIN WITH METALLOPHOSPHOESTERASE DOMAIN-RELATED"/>
    <property type="match status" value="1"/>
</dbReference>
<dbReference type="Pfam" id="PF00149">
    <property type="entry name" value="Metallophos"/>
    <property type="match status" value="1"/>
</dbReference>
<dbReference type="InterPro" id="IPR051158">
    <property type="entry name" value="Metallophosphoesterase_sf"/>
</dbReference>
<evidence type="ECO:0000313" key="4">
    <source>
        <dbReference type="Proteomes" id="UP000283928"/>
    </source>
</evidence>
<dbReference type="InterPro" id="IPR029052">
    <property type="entry name" value="Metallo-depent_PP-like"/>
</dbReference>
<feature type="domain" description="Calcineurin-like phosphoesterase" evidence="2">
    <location>
        <begin position="155"/>
        <end position="341"/>
    </location>
</feature>
<feature type="transmembrane region" description="Helical" evidence="1">
    <location>
        <begin position="7"/>
        <end position="25"/>
    </location>
</feature>
<evidence type="ECO:0000256" key="1">
    <source>
        <dbReference type="SAM" id="Phobius"/>
    </source>
</evidence>
<comment type="caution">
    <text evidence="3">The sequence shown here is derived from an EMBL/GenBank/DDBJ whole genome shotgun (WGS) entry which is preliminary data.</text>
</comment>
<keyword evidence="1" id="KW-0812">Transmembrane</keyword>
<dbReference type="Gene3D" id="3.60.21.10">
    <property type="match status" value="1"/>
</dbReference>
<accession>A0A414K7R1</accession>
<evidence type="ECO:0000259" key="2">
    <source>
        <dbReference type="Pfam" id="PF00149"/>
    </source>
</evidence>
<dbReference type="InterPro" id="IPR004843">
    <property type="entry name" value="Calcineurin-like_PHP"/>
</dbReference>